<reference evidence="3 4" key="1">
    <citation type="submission" date="2016-11" db="EMBL/GenBank/DDBJ databases">
        <authorList>
            <person name="Jaros S."/>
            <person name="Januszkiewicz K."/>
            <person name="Wedrychowicz H."/>
        </authorList>
    </citation>
    <scope>NUCLEOTIDE SEQUENCE [LARGE SCALE GENOMIC DNA]</scope>
    <source>
        <strain evidence="3 4">DSM 26991</strain>
    </source>
</reference>
<dbReference type="EMBL" id="FQTV01000001">
    <property type="protein sequence ID" value="SHE28155.1"/>
    <property type="molecule type" value="Genomic_DNA"/>
</dbReference>
<dbReference type="InterPro" id="IPR006860">
    <property type="entry name" value="FecR"/>
</dbReference>
<dbReference type="PIRSF" id="PIRSF018266">
    <property type="entry name" value="FecR"/>
    <property type="match status" value="1"/>
</dbReference>
<name>A0A1M4S7L4_9BACE</name>
<keyword evidence="1" id="KW-0472">Membrane</keyword>
<dbReference type="PANTHER" id="PTHR30273">
    <property type="entry name" value="PERIPLASMIC SIGNAL SENSOR AND SIGMA FACTOR ACTIVATOR FECR-RELATED"/>
    <property type="match status" value="1"/>
</dbReference>
<sequence length="279" mass="31704">MFRKEPNTDVAWCALYSRLQNENLLNEEPVQIKQRKRIIPVYWAAACIIALLGTTIFFLYNSDKKSADLLTLQNTENENILVKTLEDGSTVYLTSNASVSYPKSFSGNKREISLKGEALFDVAKNPSKPFLIETEKVTVKVLGTAFKVKSSAEGDFELVVQRGRVRVTEKVNGNSIVVTAGQSVSFIDNHLFKYSNKDSNIFNRYTSKMRFKDETLQNIVHVINQNNDSFVVLKGDLLKASRLNVQFYKNNVNEMTQIISMALNLKREIRQDTIFISQP</sequence>
<dbReference type="STRING" id="1297750.SAMN05444405_10111"/>
<evidence type="ECO:0000313" key="3">
    <source>
        <dbReference type="EMBL" id="SHE28155.1"/>
    </source>
</evidence>
<evidence type="ECO:0000256" key="1">
    <source>
        <dbReference type="SAM" id="Phobius"/>
    </source>
</evidence>
<feature type="domain" description="FecR protein" evidence="2">
    <location>
        <begin position="75"/>
        <end position="166"/>
    </location>
</feature>
<dbReference type="GO" id="GO:0016989">
    <property type="term" value="F:sigma factor antagonist activity"/>
    <property type="evidence" value="ECO:0007669"/>
    <property type="project" value="TreeGrafter"/>
</dbReference>
<evidence type="ECO:0000313" key="4">
    <source>
        <dbReference type="Proteomes" id="UP000184509"/>
    </source>
</evidence>
<dbReference type="Proteomes" id="UP000184509">
    <property type="component" value="Unassembled WGS sequence"/>
</dbReference>
<proteinExistence type="predicted"/>
<dbReference type="Pfam" id="PF04773">
    <property type="entry name" value="FecR"/>
    <property type="match status" value="1"/>
</dbReference>
<dbReference type="InterPro" id="IPR012373">
    <property type="entry name" value="Ferrdict_sens_TM"/>
</dbReference>
<gene>
    <name evidence="3" type="ORF">SAMN05444405_10111</name>
</gene>
<organism evidence="3 4">
    <name type="scientific">Bacteroides luti</name>
    <dbReference type="NCBI Taxonomy" id="1297750"/>
    <lineage>
        <taxon>Bacteria</taxon>
        <taxon>Pseudomonadati</taxon>
        <taxon>Bacteroidota</taxon>
        <taxon>Bacteroidia</taxon>
        <taxon>Bacteroidales</taxon>
        <taxon>Bacteroidaceae</taxon>
        <taxon>Bacteroides</taxon>
    </lineage>
</organism>
<accession>A0A1M4S7L4</accession>
<feature type="transmembrane region" description="Helical" evidence="1">
    <location>
        <begin position="41"/>
        <end position="60"/>
    </location>
</feature>
<keyword evidence="4" id="KW-1185">Reference proteome</keyword>
<dbReference type="OrthoDB" id="645173at2"/>
<dbReference type="Gene3D" id="2.60.120.1440">
    <property type="match status" value="1"/>
</dbReference>
<dbReference type="PANTHER" id="PTHR30273:SF2">
    <property type="entry name" value="PROTEIN FECR"/>
    <property type="match status" value="1"/>
</dbReference>
<keyword evidence="1" id="KW-0812">Transmembrane</keyword>
<protein>
    <submittedName>
        <fullName evidence="3">FecR family protein</fullName>
    </submittedName>
</protein>
<dbReference type="RefSeq" id="WP_073398448.1">
    <property type="nucleotide sequence ID" value="NZ_FQTV01000001.1"/>
</dbReference>
<evidence type="ECO:0000259" key="2">
    <source>
        <dbReference type="Pfam" id="PF04773"/>
    </source>
</evidence>
<dbReference type="Gene3D" id="3.55.50.30">
    <property type="match status" value="1"/>
</dbReference>
<dbReference type="AlphaFoldDB" id="A0A1M4S7L4"/>
<keyword evidence="1" id="KW-1133">Transmembrane helix</keyword>